<dbReference type="AlphaFoldDB" id="A0A1G2CL77"/>
<proteinExistence type="predicted"/>
<comment type="caution">
    <text evidence="1">The sequence shown here is derived from an EMBL/GenBank/DDBJ whole genome shotgun (WGS) entry which is preliminary data.</text>
</comment>
<protein>
    <submittedName>
        <fullName evidence="1">Uncharacterized protein</fullName>
    </submittedName>
</protein>
<gene>
    <name evidence="1" type="ORF">A3B13_03670</name>
</gene>
<name>A0A1G2CL77_9BACT</name>
<sequence>MTNYNIPNKCNAVIPSFARNLKNHSKRFFVEFILSEQKRFFTSFRMTREGLRMTGFTKGELFMISML</sequence>
<dbReference type="EMBL" id="MHKZ01000005">
    <property type="protein sequence ID" value="OGZ01178.1"/>
    <property type="molecule type" value="Genomic_DNA"/>
</dbReference>
<evidence type="ECO:0000313" key="2">
    <source>
        <dbReference type="Proteomes" id="UP000176287"/>
    </source>
</evidence>
<dbReference type="Proteomes" id="UP000176287">
    <property type="component" value="Unassembled WGS sequence"/>
</dbReference>
<reference evidence="1 2" key="1">
    <citation type="journal article" date="2016" name="Nat. Commun.">
        <title>Thousands of microbial genomes shed light on interconnected biogeochemical processes in an aquifer system.</title>
        <authorList>
            <person name="Anantharaman K."/>
            <person name="Brown C.T."/>
            <person name="Hug L.A."/>
            <person name="Sharon I."/>
            <person name="Castelle C.J."/>
            <person name="Probst A.J."/>
            <person name="Thomas B.C."/>
            <person name="Singh A."/>
            <person name="Wilkins M.J."/>
            <person name="Karaoz U."/>
            <person name="Brodie E.L."/>
            <person name="Williams K.H."/>
            <person name="Hubbard S.S."/>
            <person name="Banfield J.F."/>
        </authorList>
    </citation>
    <scope>NUCLEOTIDE SEQUENCE [LARGE SCALE GENOMIC DNA]</scope>
</reference>
<dbReference type="STRING" id="1798649.A3B13_03670"/>
<evidence type="ECO:0000313" key="1">
    <source>
        <dbReference type="EMBL" id="OGZ01178.1"/>
    </source>
</evidence>
<accession>A0A1G2CL77</accession>
<organism evidence="1 2">
    <name type="scientific">Candidatus Liptonbacteria bacterium RIFCSPLOWO2_01_FULL_45_15</name>
    <dbReference type="NCBI Taxonomy" id="1798649"/>
    <lineage>
        <taxon>Bacteria</taxon>
        <taxon>Candidatus Liptoniibacteriota</taxon>
    </lineage>
</organism>